<dbReference type="AlphaFoldDB" id="A0AAV9J4G1"/>
<organism evidence="3 4">
    <name type="scientific">Oleoguttula mirabilis</name>
    <dbReference type="NCBI Taxonomy" id="1507867"/>
    <lineage>
        <taxon>Eukaryota</taxon>
        <taxon>Fungi</taxon>
        <taxon>Dikarya</taxon>
        <taxon>Ascomycota</taxon>
        <taxon>Pezizomycotina</taxon>
        <taxon>Dothideomycetes</taxon>
        <taxon>Dothideomycetidae</taxon>
        <taxon>Mycosphaerellales</taxon>
        <taxon>Teratosphaeriaceae</taxon>
        <taxon>Oleoguttula</taxon>
    </lineage>
</organism>
<comment type="caution">
    <text evidence="3">The sequence shown here is derived from an EMBL/GenBank/DDBJ whole genome shotgun (WGS) entry which is preliminary data.</text>
</comment>
<evidence type="ECO:0000256" key="1">
    <source>
        <dbReference type="SAM" id="Coils"/>
    </source>
</evidence>
<name>A0AAV9J4G1_9PEZI</name>
<evidence type="ECO:0000313" key="4">
    <source>
        <dbReference type="Proteomes" id="UP001324427"/>
    </source>
</evidence>
<sequence>MASKKKRSQRRPRQDEDPQIIRERQRESKARRRSNIKQRKRDVARNEKAAQRLLAPTQQTAPNGTQTSLPASHSTPTRDDASTEPPPASVDTESAPAALPSHDHALPHVSTPPPSVPSTTTSVSTQTQTEVCTQLGTLYYIPSHEYHADRAETAHYKAGVEALTAQLQELEKHVAGFQEENLQLHIRFDHMQAAQGSSAVPHAHVHVNFYEGQLAEAWRLGRKLYPRAAECGDWGDAGVPAEDTAAWLGRLRREVTHAAGIEAWRRIEAHAAEMDEYESGKRSVSVSVEPEWSDAREVDAREVDDAEMEGEVGNEIEIEDRFENEAGIEIEDEIEDEWPAQGLRPIGVSRPHLRISRRGWIEQGMGRPLRT</sequence>
<feature type="compositionally biased region" description="Basic and acidic residues" evidence="2">
    <location>
        <begin position="12"/>
        <end position="28"/>
    </location>
</feature>
<keyword evidence="1" id="KW-0175">Coiled coil</keyword>
<feature type="compositionally biased region" description="Low complexity" evidence="2">
    <location>
        <begin position="117"/>
        <end position="128"/>
    </location>
</feature>
<dbReference type="EMBL" id="JAVFHQ010000089">
    <property type="protein sequence ID" value="KAK4539597.1"/>
    <property type="molecule type" value="Genomic_DNA"/>
</dbReference>
<feature type="region of interest" description="Disordered" evidence="2">
    <location>
        <begin position="1"/>
        <end position="128"/>
    </location>
</feature>
<feature type="compositionally biased region" description="Basic and acidic residues" evidence="2">
    <location>
        <begin position="41"/>
        <end position="50"/>
    </location>
</feature>
<keyword evidence="4" id="KW-1185">Reference proteome</keyword>
<dbReference type="Proteomes" id="UP001324427">
    <property type="component" value="Unassembled WGS sequence"/>
</dbReference>
<feature type="coiled-coil region" evidence="1">
    <location>
        <begin position="160"/>
        <end position="187"/>
    </location>
</feature>
<gene>
    <name evidence="3" type="ORF">LTR36_010533</name>
</gene>
<feature type="compositionally biased region" description="Basic residues" evidence="2">
    <location>
        <begin position="29"/>
        <end position="40"/>
    </location>
</feature>
<proteinExistence type="predicted"/>
<feature type="compositionally biased region" description="Polar residues" evidence="2">
    <location>
        <begin position="56"/>
        <end position="75"/>
    </location>
</feature>
<accession>A0AAV9J4G1</accession>
<reference evidence="3 4" key="1">
    <citation type="submission" date="2021-11" db="EMBL/GenBank/DDBJ databases">
        <title>Black yeast isolated from Biological Soil Crust.</title>
        <authorList>
            <person name="Kurbessoian T."/>
        </authorList>
    </citation>
    <scope>NUCLEOTIDE SEQUENCE [LARGE SCALE GENOMIC DNA]</scope>
    <source>
        <strain evidence="3 4">CCFEE 5522</strain>
    </source>
</reference>
<evidence type="ECO:0000313" key="3">
    <source>
        <dbReference type="EMBL" id="KAK4539597.1"/>
    </source>
</evidence>
<evidence type="ECO:0000256" key="2">
    <source>
        <dbReference type="SAM" id="MobiDB-lite"/>
    </source>
</evidence>
<protein>
    <submittedName>
        <fullName evidence="3">Uncharacterized protein</fullName>
    </submittedName>
</protein>
<feature type="compositionally biased region" description="Basic residues" evidence="2">
    <location>
        <begin position="1"/>
        <end position="11"/>
    </location>
</feature>